<dbReference type="GO" id="GO:0030280">
    <property type="term" value="F:structural constituent of skin epidermis"/>
    <property type="evidence" value="ECO:0007669"/>
    <property type="project" value="TreeGrafter"/>
</dbReference>
<reference evidence="7 8" key="1">
    <citation type="submission" date="2016-06" db="EMBL/GenBank/DDBJ databases">
        <title>The Draft Genome Sequence and Annotation of the Desert Woodrat Neotoma lepida.</title>
        <authorList>
            <person name="Campbell M."/>
            <person name="Oakeson K.F."/>
            <person name="Yandell M."/>
            <person name="Halpert J.R."/>
            <person name="Dearing D."/>
        </authorList>
    </citation>
    <scope>NUCLEOTIDE SEQUENCE [LARGE SCALE GENOMIC DNA]</scope>
    <source>
        <strain evidence="7">417</strain>
        <tissue evidence="7">Liver</tissue>
    </source>
</reference>
<dbReference type="FunFam" id="1.20.5.1160:FF:000001">
    <property type="entry name" value="Keratin type II"/>
    <property type="match status" value="1"/>
</dbReference>
<evidence type="ECO:0000313" key="7">
    <source>
        <dbReference type="EMBL" id="OBS77353.1"/>
    </source>
</evidence>
<dbReference type="SUPFAM" id="SSF64593">
    <property type="entry name" value="Intermediate filament protein, coiled coil region"/>
    <property type="match status" value="1"/>
</dbReference>
<dbReference type="PRINTS" id="PR01276">
    <property type="entry name" value="TYPE2KERATIN"/>
</dbReference>
<name>A0A1A6HFJ4_NEOLE</name>
<proteinExistence type="inferred from homology"/>
<evidence type="ECO:0000259" key="6">
    <source>
        <dbReference type="PROSITE" id="PS51842"/>
    </source>
</evidence>
<keyword evidence="1" id="KW-0416">Keratin</keyword>
<dbReference type="EMBL" id="LZPO01030506">
    <property type="protein sequence ID" value="OBS77353.1"/>
    <property type="molecule type" value="Genomic_DNA"/>
</dbReference>
<dbReference type="PROSITE" id="PS00226">
    <property type="entry name" value="IF_ROD_1"/>
    <property type="match status" value="1"/>
</dbReference>
<evidence type="ECO:0000256" key="4">
    <source>
        <dbReference type="RuleBase" id="RU000685"/>
    </source>
</evidence>
<comment type="similarity">
    <text evidence="4">Belongs to the intermediate filament family.</text>
</comment>
<evidence type="ECO:0000256" key="1">
    <source>
        <dbReference type="ARBA" id="ARBA00022744"/>
    </source>
</evidence>
<keyword evidence="8" id="KW-1185">Reference proteome</keyword>
<organism evidence="7 8">
    <name type="scientific">Neotoma lepida</name>
    <name type="common">Desert woodrat</name>
    <dbReference type="NCBI Taxonomy" id="56216"/>
    <lineage>
        <taxon>Eukaryota</taxon>
        <taxon>Metazoa</taxon>
        <taxon>Chordata</taxon>
        <taxon>Craniata</taxon>
        <taxon>Vertebrata</taxon>
        <taxon>Euteleostomi</taxon>
        <taxon>Mammalia</taxon>
        <taxon>Eutheria</taxon>
        <taxon>Euarchontoglires</taxon>
        <taxon>Glires</taxon>
        <taxon>Rodentia</taxon>
        <taxon>Myomorpha</taxon>
        <taxon>Muroidea</taxon>
        <taxon>Cricetidae</taxon>
        <taxon>Neotominae</taxon>
        <taxon>Neotoma</taxon>
    </lineage>
</organism>
<dbReference type="Pfam" id="PF00038">
    <property type="entry name" value="Filament"/>
    <property type="match status" value="1"/>
</dbReference>
<dbReference type="GO" id="GO:0031424">
    <property type="term" value="P:keratinization"/>
    <property type="evidence" value="ECO:0007669"/>
    <property type="project" value="TreeGrafter"/>
</dbReference>
<dbReference type="OrthoDB" id="9630330at2759"/>
<dbReference type="PROSITE" id="PS51842">
    <property type="entry name" value="IF_ROD_2"/>
    <property type="match status" value="1"/>
</dbReference>
<evidence type="ECO:0000256" key="5">
    <source>
        <dbReference type="SAM" id="Coils"/>
    </source>
</evidence>
<sequence>MSRQVYKTPGGGSRGFSSWSAVEFGSTRKNYIARSTVASVRAYGIRSGAPVFGSSIHYGLGGNRSVSISVAAGGSQTGSFGGVPESYGTASGDGFDGGRRMGGGIGRTGGFGLAGVFNRPRIFGLGVIQEVTINKSLLQPLNVETDPQTVEMKVKEYKLIKALNETSLASSLHGDLDDITLERAHLDSELRNMQGTVADYTKKYEDEINKQMSAENDSVTLKKNVDSAHQAKMKLQAHVYTLIQENNFLEDLFEETSQLQDRVNDTSVVLSMDNNGSLDLHSIISGIRTQFEEIAQRDKVEAELLYQTKLGDLQTTAGRHADDLRSIKGQMTDINKVVKRLQIEVENVKKQNERLQKSLMEAEQYGETAIRDANTKLQDSQAALKKGKDDLAGLRRDYSKLLDVTKILDMEIAAYRQLLDSAEYR</sequence>
<dbReference type="AlphaFoldDB" id="A0A1A6HFJ4"/>
<dbReference type="SMART" id="SM01391">
    <property type="entry name" value="Filament"/>
    <property type="match status" value="1"/>
</dbReference>
<evidence type="ECO:0000313" key="8">
    <source>
        <dbReference type="Proteomes" id="UP000092124"/>
    </source>
</evidence>
<dbReference type="Gene3D" id="1.20.5.170">
    <property type="match status" value="1"/>
</dbReference>
<dbReference type="GO" id="GO:0045095">
    <property type="term" value="C:keratin filament"/>
    <property type="evidence" value="ECO:0007669"/>
    <property type="project" value="InterPro"/>
</dbReference>
<dbReference type="PANTHER" id="PTHR45616">
    <property type="entry name" value="GATA-TYPE DOMAIN-CONTAINING PROTEIN"/>
    <property type="match status" value="1"/>
</dbReference>
<comment type="caution">
    <text evidence="7">The sequence shown here is derived from an EMBL/GenBank/DDBJ whole genome shotgun (WGS) entry which is preliminary data.</text>
</comment>
<dbReference type="GO" id="GO:0005615">
    <property type="term" value="C:extracellular space"/>
    <property type="evidence" value="ECO:0007669"/>
    <property type="project" value="TreeGrafter"/>
</dbReference>
<dbReference type="STRING" id="56216.A0A1A6HFJ4"/>
<dbReference type="Gene3D" id="1.20.5.1160">
    <property type="entry name" value="Vasodilator-stimulated phosphoprotein"/>
    <property type="match status" value="1"/>
</dbReference>
<dbReference type="Pfam" id="PF16208">
    <property type="entry name" value="Keratin_2_head"/>
    <property type="match status" value="1"/>
</dbReference>
<dbReference type="InterPro" id="IPR018039">
    <property type="entry name" value="IF_conserved"/>
</dbReference>
<feature type="coiled-coil region" evidence="5">
    <location>
        <begin position="331"/>
        <end position="397"/>
    </location>
</feature>
<dbReference type="GO" id="GO:0045109">
    <property type="term" value="P:intermediate filament organization"/>
    <property type="evidence" value="ECO:0007669"/>
    <property type="project" value="TreeGrafter"/>
</dbReference>
<gene>
    <name evidence="7" type="ORF">A6R68_16194</name>
</gene>
<dbReference type="PANTHER" id="PTHR45616:SF38">
    <property type="entry name" value="KERATIN, TYPE II CYTOSKELETAL 3"/>
    <property type="match status" value="1"/>
</dbReference>
<dbReference type="InterPro" id="IPR032444">
    <property type="entry name" value="Keratin_2_head"/>
</dbReference>
<dbReference type="InterPro" id="IPR003054">
    <property type="entry name" value="Keratin_II"/>
</dbReference>
<accession>A0A1A6HFJ4</accession>
<evidence type="ECO:0000256" key="3">
    <source>
        <dbReference type="ARBA" id="ARBA00023054"/>
    </source>
</evidence>
<keyword evidence="2 4" id="KW-0403">Intermediate filament</keyword>
<dbReference type="InterPro" id="IPR039008">
    <property type="entry name" value="IF_rod_dom"/>
</dbReference>
<dbReference type="Proteomes" id="UP000092124">
    <property type="component" value="Unassembled WGS sequence"/>
</dbReference>
<protein>
    <recommendedName>
        <fullName evidence="6">IF rod domain-containing protein</fullName>
    </recommendedName>
</protein>
<evidence type="ECO:0000256" key="2">
    <source>
        <dbReference type="ARBA" id="ARBA00022754"/>
    </source>
</evidence>
<dbReference type="Gene3D" id="1.20.5.500">
    <property type="entry name" value="Single helix bin"/>
    <property type="match status" value="1"/>
</dbReference>
<keyword evidence="3 5" id="KW-0175">Coiled coil</keyword>
<feature type="domain" description="IF rod" evidence="6">
    <location>
        <begin position="1"/>
        <end position="425"/>
    </location>
</feature>